<dbReference type="EMBL" id="CP011856">
    <property type="protein sequence ID" value="AKM54414.1"/>
    <property type="molecule type" value="Genomic_DNA"/>
</dbReference>
<dbReference type="PATRIC" id="fig|743698.3.peg.860"/>
<evidence type="ECO:0000313" key="2">
    <source>
        <dbReference type="EMBL" id="AKM54414.1"/>
    </source>
</evidence>
<keyword evidence="1" id="KW-0472">Membrane</keyword>
<dbReference type="KEGG" id="seri:SERIO_v1c08540"/>
<feature type="transmembrane region" description="Helical" evidence="1">
    <location>
        <begin position="171"/>
        <end position="191"/>
    </location>
</feature>
<sequence length="1008" mass="111385">MKRDIICNSCCKKILSYLKKTGQENTIILNNFDVYKININQDLDETNFDPLIIFKCRKVFFGLFLKENIINNPQDVNNDTRTITLPTSLVVKKFKASNRILRKKRQRFLLANLSNLSLIGDKSHFNLITTLDHKCVPTPKNEVSYYHKTILNQHKHFFKALFLKSNLRFKISFMLIIILIIGLAIGGWQIFISLNPSGSSVDHRINISQDGGDYYKSAATIQNTSSKELLSAVQHISNLNVDLQSAINDKTTILTTRDPLQYDGGYHLMKININANHSEIFKGTTTITMNIKATKFDISQLSGDFSHNNPLHIANIDNTSLLNALKLLPNLNSNLASALLDKEIQIFNIKGAIIPDGFAHRISFTLDANNTNNFKGQLNCQLNLISDKFDISNLKNDYTTSPPVTIRDTSFNSLVYLITSVAGMDDHLISAAQDPNIILTPKSPLPDDGQNHLLKVTIDATNTLTYSEQLTIALKAQAGKMNISSLSQDLTSKPAVSEQDTSSESLLDALQKVQGINQTTLNVLKESNLLIITYSKLPNDGVAHELDITLNAYQTLDYTGIAIIKLMAKTSKTDITNAGGNYTAYGNIISTSVDSSALIKALKQIKQTNPVILSAISDPRVVVSTTSKLPQDDLAHDIEITVNANGSQDYTGTTNILVSMVYPKTDITNWNQDLTSSPVVIEPDVNPKELFDALKKVSGLNPQLKNILTLPGVTITTESKLINDNQPHKINIIIDANNAASYKGKATVTLFIKASTIDLSYFSGNYSQDGTFIIKNTSQDELIKAINADSNINPVLKNAVHENKIIVSTSDKVLATGQGILITITIDGTNTINYFNSANIKLMVMIPKNPLIVNVPAGILSVSNKVDEWGVVAEYSSESPPFAMIDWTKYADNWEDFILQYPIITVNKMVGKIHADDFRIYDQTVTSFGPLAVDRVIPRDGSQNYQKVASFYSAPYPTGCVGADIYIKFWKAGNFIYVQVKSYVIGGGSSFSHKYSTSAIDVSQIKFN</sequence>
<dbReference type="AlphaFoldDB" id="A0A0H3XLK1"/>
<dbReference type="STRING" id="315358.SERIO_v1c08540"/>
<gene>
    <name evidence="2" type="ORF">SERIO_v1c08540</name>
</gene>
<evidence type="ECO:0000256" key="1">
    <source>
        <dbReference type="SAM" id="Phobius"/>
    </source>
</evidence>
<organism evidence="2 3">
    <name type="scientific">Spiroplasma eriocheiris</name>
    <dbReference type="NCBI Taxonomy" id="315358"/>
    <lineage>
        <taxon>Bacteria</taxon>
        <taxon>Bacillati</taxon>
        <taxon>Mycoplasmatota</taxon>
        <taxon>Mollicutes</taxon>
        <taxon>Entomoplasmatales</taxon>
        <taxon>Spiroplasmataceae</taxon>
        <taxon>Spiroplasma</taxon>
    </lineage>
</organism>
<name>A0A0H3XLK1_9MOLU</name>
<keyword evidence="3" id="KW-1185">Reference proteome</keyword>
<evidence type="ECO:0000313" key="3">
    <source>
        <dbReference type="Proteomes" id="UP000035661"/>
    </source>
</evidence>
<dbReference type="Proteomes" id="UP000035661">
    <property type="component" value="Chromosome"/>
</dbReference>
<keyword evidence="1" id="KW-1133">Transmembrane helix</keyword>
<dbReference type="RefSeq" id="WP_047791617.1">
    <property type="nucleotide sequence ID" value="NZ_CP011856.1"/>
</dbReference>
<reference evidence="3" key="2">
    <citation type="submission" date="2015-06" db="EMBL/GenBank/DDBJ databases">
        <title>Complete genome sequence of Spiroplasma eriocheiris TDA-040725-5 (DSM 21848).</title>
        <authorList>
            <person name="Lo W.-S."/>
            <person name="Kuo C.-H."/>
        </authorList>
    </citation>
    <scope>NUCLEOTIDE SEQUENCE [LARGE SCALE GENOMIC DNA]</scope>
    <source>
        <strain evidence="3">TDA-040725-5</strain>
    </source>
</reference>
<keyword evidence="1" id="KW-0812">Transmembrane</keyword>
<protein>
    <submittedName>
        <fullName evidence="2">Uncharacterized protein</fullName>
    </submittedName>
</protein>
<reference evidence="2 3" key="1">
    <citation type="journal article" date="2015" name="Genome Biol. Evol.">
        <title>Found and Lost: The Fates of Horizontally Acquired Genes in Arthropod-Symbiotic Spiroplasma.</title>
        <authorList>
            <person name="Lo W.S."/>
            <person name="Gasparich G.E."/>
            <person name="Kuo C.H."/>
        </authorList>
    </citation>
    <scope>NUCLEOTIDE SEQUENCE [LARGE SCALE GENOMIC DNA]</scope>
    <source>
        <strain evidence="3">TDA-040725-5</strain>
    </source>
</reference>
<accession>A0A0H3XLK1</accession>
<proteinExistence type="predicted"/>